<dbReference type="InterPro" id="IPR019186">
    <property type="entry name" value="Nucleolar_protein_12"/>
</dbReference>
<evidence type="ECO:0000256" key="6">
    <source>
        <dbReference type="SAM" id="Coils"/>
    </source>
</evidence>
<accession>A0AA88HVK9</accession>
<evidence type="ECO:0000256" key="3">
    <source>
        <dbReference type="ARBA" id="ARBA00015520"/>
    </source>
</evidence>
<proteinExistence type="inferred from homology"/>
<evidence type="ECO:0000313" key="8">
    <source>
        <dbReference type="EMBL" id="KAK2714789.1"/>
    </source>
</evidence>
<comment type="similarity">
    <text evidence="2">Belongs to the RRP17 family.</text>
</comment>
<feature type="compositionally biased region" description="Basic residues" evidence="7">
    <location>
        <begin position="171"/>
        <end position="186"/>
    </location>
</feature>
<dbReference type="AlphaFoldDB" id="A0AA88HVK9"/>
<sequence>MRGKRQKNRATKTSLTFDEKARRDFLNGFHKRKVERKLKYKKKLEEQVKAELKKAKREAQEKYALARKSQRTVPEVAHLVEPIIEEKEDATVTITDLSGDPLSEQNVFIGPNKTLVDDSSEDEAEEKAGGLHGGLVCKSKKQMQKAVNKKITRILHKSKAMNKKKMEQTKKNIKKKKQREKLTKRK</sequence>
<dbReference type="EMBL" id="JAVRJZ010000013">
    <property type="protein sequence ID" value="KAK2714789.1"/>
    <property type="molecule type" value="Genomic_DNA"/>
</dbReference>
<organism evidence="8 9">
    <name type="scientific">Artemia franciscana</name>
    <name type="common">Brine shrimp</name>
    <name type="synonym">Artemia sanfranciscana</name>
    <dbReference type="NCBI Taxonomy" id="6661"/>
    <lineage>
        <taxon>Eukaryota</taxon>
        <taxon>Metazoa</taxon>
        <taxon>Ecdysozoa</taxon>
        <taxon>Arthropoda</taxon>
        <taxon>Crustacea</taxon>
        <taxon>Branchiopoda</taxon>
        <taxon>Anostraca</taxon>
        <taxon>Artemiidae</taxon>
        <taxon>Artemia</taxon>
    </lineage>
</organism>
<reference evidence="8" key="1">
    <citation type="submission" date="2023-07" db="EMBL/GenBank/DDBJ databases">
        <title>Chromosome-level genome assembly of Artemia franciscana.</title>
        <authorList>
            <person name="Jo E."/>
        </authorList>
    </citation>
    <scope>NUCLEOTIDE SEQUENCE</scope>
    <source>
        <tissue evidence="8">Whole body</tissue>
    </source>
</reference>
<comment type="subcellular location">
    <subcellularLocation>
        <location evidence="1">Nucleus</location>
        <location evidence="1">Nucleolus</location>
    </subcellularLocation>
</comment>
<evidence type="ECO:0000256" key="4">
    <source>
        <dbReference type="ARBA" id="ARBA00023054"/>
    </source>
</evidence>
<feature type="region of interest" description="Disordered" evidence="7">
    <location>
        <begin position="158"/>
        <end position="186"/>
    </location>
</feature>
<evidence type="ECO:0000256" key="7">
    <source>
        <dbReference type="SAM" id="MobiDB-lite"/>
    </source>
</evidence>
<dbReference type="Pfam" id="PF09805">
    <property type="entry name" value="Nop25"/>
    <property type="match status" value="1"/>
</dbReference>
<feature type="coiled-coil region" evidence="6">
    <location>
        <begin position="38"/>
        <end position="69"/>
    </location>
</feature>
<keyword evidence="5" id="KW-0539">Nucleus</keyword>
<dbReference type="PANTHER" id="PTHR14577:SF0">
    <property type="entry name" value="NUCLEOLAR PROTEIN 12"/>
    <property type="match status" value="1"/>
</dbReference>
<evidence type="ECO:0000313" key="9">
    <source>
        <dbReference type="Proteomes" id="UP001187531"/>
    </source>
</evidence>
<comment type="caution">
    <text evidence="8">The sequence shown here is derived from an EMBL/GenBank/DDBJ whole genome shotgun (WGS) entry which is preliminary data.</text>
</comment>
<dbReference type="Proteomes" id="UP001187531">
    <property type="component" value="Unassembled WGS sequence"/>
</dbReference>
<gene>
    <name evidence="8" type="ORF">QYM36_009116</name>
</gene>
<evidence type="ECO:0000256" key="5">
    <source>
        <dbReference type="ARBA" id="ARBA00023242"/>
    </source>
</evidence>
<name>A0AA88HVK9_ARTSF</name>
<protein>
    <recommendedName>
        <fullName evidence="3">Nucleolar protein 12</fullName>
    </recommendedName>
</protein>
<evidence type="ECO:0000256" key="1">
    <source>
        <dbReference type="ARBA" id="ARBA00004604"/>
    </source>
</evidence>
<evidence type="ECO:0000256" key="2">
    <source>
        <dbReference type="ARBA" id="ARBA00007175"/>
    </source>
</evidence>
<dbReference type="PANTHER" id="PTHR14577">
    <property type="entry name" value="NUCLEOLAR PROTEIN 12"/>
    <property type="match status" value="1"/>
</dbReference>
<keyword evidence="9" id="KW-1185">Reference proteome</keyword>
<dbReference type="GO" id="GO:0005730">
    <property type="term" value="C:nucleolus"/>
    <property type="evidence" value="ECO:0007669"/>
    <property type="project" value="UniProtKB-SubCell"/>
</dbReference>
<keyword evidence="4 6" id="KW-0175">Coiled coil</keyword>
<dbReference type="GO" id="GO:0019843">
    <property type="term" value="F:rRNA binding"/>
    <property type="evidence" value="ECO:0007669"/>
    <property type="project" value="TreeGrafter"/>
</dbReference>